<dbReference type="Proteomes" id="UP000585614">
    <property type="component" value="Unassembled WGS sequence"/>
</dbReference>
<protein>
    <submittedName>
        <fullName evidence="2">Uncharacterized protein</fullName>
    </submittedName>
</protein>
<keyword evidence="1" id="KW-0812">Transmembrane</keyword>
<dbReference type="AlphaFoldDB" id="A0A7J7SJ80"/>
<feature type="transmembrane region" description="Helical" evidence="1">
    <location>
        <begin position="113"/>
        <end position="131"/>
    </location>
</feature>
<name>A0A7J7SJ80_RHIFE</name>
<keyword evidence="1" id="KW-0472">Membrane</keyword>
<evidence type="ECO:0000313" key="3">
    <source>
        <dbReference type="Proteomes" id="UP000585614"/>
    </source>
</evidence>
<comment type="caution">
    <text evidence="2">The sequence shown here is derived from an EMBL/GenBank/DDBJ whole genome shotgun (WGS) entry which is preliminary data.</text>
</comment>
<evidence type="ECO:0000256" key="1">
    <source>
        <dbReference type="SAM" id="Phobius"/>
    </source>
</evidence>
<proteinExistence type="predicted"/>
<organism evidence="2 3">
    <name type="scientific">Rhinolophus ferrumequinum</name>
    <name type="common">Greater horseshoe bat</name>
    <dbReference type="NCBI Taxonomy" id="59479"/>
    <lineage>
        <taxon>Eukaryota</taxon>
        <taxon>Metazoa</taxon>
        <taxon>Chordata</taxon>
        <taxon>Craniata</taxon>
        <taxon>Vertebrata</taxon>
        <taxon>Euteleostomi</taxon>
        <taxon>Mammalia</taxon>
        <taxon>Eutheria</taxon>
        <taxon>Laurasiatheria</taxon>
        <taxon>Chiroptera</taxon>
        <taxon>Yinpterochiroptera</taxon>
        <taxon>Rhinolophoidea</taxon>
        <taxon>Rhinolophidae</taxon>
        <taxon>Rhinolophinae</taxon>
        <taxon>Rhinolophus</taxon>
    </lineage>
</organism>
<reference evidence="2 3" key="1">
    <citation type="journal article" date="2020" name="Nature">
        <title>Six reference-quality genomes reveal evolution of bat adaptations.</title>
        <authorList>
            <person name="Jebb D."/>
            <person name="Huang Z."/>
            <person name="Pippel M."/>
            <person name="Hughes G.M."/>
            <person name="Lavrichenko K."/>
            <person name="Devanna P."/>
            <person name="Winkler S."/>
            <person name="Jermiin L.S."/>
            <person name="Skirmuntt E.C."/>
            <person name="Katzourakis A."/>
            <person name="Burkitt-Gray L."/>
            <person name="Ray D.A."/>
            <person name="Sullivan K.A.M."/>
            <person name="Roscito J.G."/>
            <person name="Kirilenko B.M."/>
            <person name="Davalos L.M."/>
            <person name="Corthals A.P."/>
            <person name="Power M.L."/>
            <person name="Jones G."/>
            <person name="Ransome R.D."/>
            <person name="Dechmann D.K.N."/>
            <person name="Locatelli A.G."/>
            <person name="Puechmaille S.J."/>
            <person name="Fedrigo O."/>
            <person name="Jarvis E.D."/>
            <person name="Hiller M."/>
            <person name="Vernes S.C."/>
            <person name="Myers E.W."/>
            <person name="Teeling E.C."/>
        </authorList>
    </citation>
    <scope>NUCLEOTIDE SEQUENCE [LARGE SCALE GENOMIC DNA]</scope>
    <source>
        <strain evidence="2">MRhiFer1</strain>
        <tissue evidence="2">Lung</tissue>
    </source>
</reference>
<keyword evidence="1" id="KW-1133">Transmembrane helix</keyword>
<gene>
    <name evidence="2" type="ORF">mRhiFer1_009206</name>
</gene>
<evidence type="ECO:0000313" key="2">
    <source>
        <dbReference type="EMBL" id="KAF6288502.1"/>
    </source>
</evidence>
<accession>A0A7J7SJ80</accession>
<dbReference type="EMBL" id="JACAGC010000022">
    <property type="protein sequence ID" value="KAF6288502.1"/>
    <property type="molecule type" value="Genomic_DNA"/>
</dbReference>
<sequence>MSSLHCQLRRVPGCVLCDLSEPSLCQAPSSYRAGSLTVLGFPVSLSPGTVIMGGVPGLASTALCAHTVDLGSQVGCRKLRRAALDGASSGRASGREQQVHPDDLGRLRDRLQFLFLISDVYFVFMKLFWFLF</sequence>